<name>C7PYQ4_CATAD</name>
<evidence type="ECO:0000313" key="1">
    <source>
        <dbReference type="EMBL" id="ACU77376.1"/>
    </source>
</evidence>
<proteinExistence type="predicted"/>
<protein>
    <submittedName>
        <fullName evidence="1">Uncharacterized protein</fullName>
    </submittedName>
</protein>
<dbReference type="HOGENOM" id="CLU_2421568_0_0_11"/>
<dbReference type="EMBL" id="CP001700">
    <property type="protein sequence ID" value="ACU77376.1"/>
    <property type="molecule type" value="Genomic_DNA"/>
</dbReference>
<dbReference type="RefSeq" id="WP_015797101.1">
    <property type="nucleotide sequence ID" value="NC_013131.1"/>
</dbReference>
<accession>C7PYQ4</accession>
<dbReference type="AlphaFoldDB" id="C7PYQ4"/>
<keyword evidence="2" id="KW-1185">Reference proteome</keyword>
<evidence type="ECO:0000313" key="2">
    <source>
        <dbReference type="Proteomes" id="UP000000851"/>
    </source>
</evidence>
<dbReference type="InParanoid" id="C7PYQ4"/>
<gene>
    <name evidence="1" type="ordered locus">Caci_8556</name>
</gene>
<dbReference type="STRING" id="479433.Caci_8556"/>
<dbReference type="KEGG" id="cai:Caci_8556"/>
<reference evidence="1 2" key="1">
    <citation type="journal article" date="2009" name="Stand. Genomic Sci.">
        <title>Complete genome sequence of Catenulispora acidiphila type strain (ID 139908).</title>
        <authorList>
            <person name="Copeland A."/>
            <person name="Lapidus A."/>
            <person name="Glavina Del Rio T."/>
            <person name="Nolan M."/>
            <person name="Lucas S."/>
            <person name="Chen F."/>
            <person name="Tice H."/>
            <person name="Cheng J.F."/>
            <person name="Bruce D."/>
            <person name="Goodwin L."/>
            <person name="Pitluck S."/>
            <person name="Mikhailova N."/>
            <person name="Pati A."/>
            <person name="Ivanova N."/>
            <person name="Mavromatis K."/>
            <person name="Chen A."/>
            <person name="Palaniappan K."/>
            <person name="Chain P."/>
            <person name="Land M."/>
            <person name="Hauser L."/>
            <person name="Chang Y.J."/>
            <person name="Jeffries C.D."/>
            <person name="Chertkov O."/>
            <person name="Brettin T."/>
            <person name="Detter J.C."/>
            <person name="Han C."/>
            <person name="Ali Z."/>
            <person name="Tindall B.J."/>
            <person name="Goker M."/>
            <person name="Bristow J."/>
            <person name="Eisen J.A."/>
            <person name="Markowitz V."/>
            <person name="Hugenholtz P."/>
            <person name="Kyrpides N.C."/>
            <person name="Klenk H.P."/>
        </authorList>
    </citation>
    <scope>NUCLEOTIDE SEQUENCE [LARGE SCALE GENOMIC DNA]</scope>
    <source>
        <strain evidence="2">DSM 44928 / JCM 14897 / NBRC 102108 / NRRL B-24433 / ID139908</strain>
    </source>
</reference>
<dbReference type="Proteomes" id="UP000000851">
    <property type="component" value="Chromosome"/>
</dbReference>
<sequence length="91" mass="10118">MATASDRQHNPEPVTVRVEISQVSKLIEEATYLIHTNTAPVSALLAFHERKARLFEALAAEEPENADRQEVAKNARAQVDHLNAMAERGSR</sequence>
<organism evidence="1 2">
    <name type="scientific">Catenulispora acidiphila (strain DSM 44928 / JCM 14897 / NBRC 102108 / NRRL B-24433 / ID139908)</name>
    <dbReference type="NCBI Taxonomy" id="479433"/>
    <lineage>
        <taxon>Bacteria</taxon>
        <taxon>Bacillati</taxon>
        <taxon>Actinomycetota</taxon>
        <taxon>Actinomycetes</taxon>
        <taxon>Catenulisporales</taxon>
        <taxon>Catenulisporaceae</taxon>
        <taxon>Catenulispora</taxon>
    </lineage>
</organism>